<name>A0ABX2B0R7_9BACT</name>
<dbReference type="PANTHER" id="PTHR43685">
    <property type="entry name" value="GLYCOSYLTRANSFERASE"/>
    <property type="match status" value="1"/>
</dbReference>
<dbReference type="InterPro" id="IPR001173">
    <property type="entry name" value="Glyco_trans_2-like"/>
</dbReference>
<dbReference type="Proteomes" id="UP000820977">
    <property type="component" value="Unassembled WGS sequence"/>
</dbReference>
<reference evidence="2 3" key="1">
    <citation type="submission" date="2020-05" db="EMBL/GenBank/DDBJ databases">
        <title>Distinct polysaccharide utilization as determinants for interspecies competition between intestinal Prevotella spp.</title>
        <authorList>
            <person name="Galvez E.J.C."/>
            <person name="Iljazovic A."/>
            <person name="Strowig T."/>
        </authorList>
    </citation>
    <scope>NUCLEOTIDE SEQUENCE [LARGE SCALE GENOMIC DNA]</scope>
    <source>
        <strain evidence="2 3">PCHR</strain>
    </source>
</reference>
<dbReference type="Pfam" id="PF00535">
    <property type="entry name" value="Glycos_transf_2"/>
    <property type="match status" value="1"/>
</dbReference>
<feature type="domain" description="Glycosyltransferase 2-like" evidence="1">
    <location>
        <begin position="5"/>
        <end position="108"/>
    </location>
</feature>
<dbReference type="CDD" id="cd04196">
    <property type="entry name" value="GT_2_like_d"/>
    <property type="match status" value="1"/>
</dbReference>
<evidence type="ECO:0000259" key="1">
    <source>
        <dbReference type="Pfam" id="PF00535"/>
    </source>
</evidence>
<evidence type="ECO:0000313" key="2">
    <source>
        <dbReference type="EMBL" id="NPE24398.1"/>
    </source>
</evidence>
<dbReference type="RefSeq" id="WP_172343892.1">
    <property type="nucleotide sequence ID" value="NZ_CASYYZ010000022.1"/>
</dbReference>
<comment type="caution">
    <text evidence="2">The sequence shown here is derived from an EMBL/GenBank/DDBJ whole genome shotgun (WGS) entry which is preliminary data.</text>
</comment>
<keyword evidence="3" id="KW-1185">Reference proteome</keyword>
<evidence type="ECO:0000313" key="3">
    <source>
        <dbReference type="Proteomes" id="UP000820977"/>
    </source>
</evidence>
<accession>A0ABX2B0R7</accession>
<protein>
    <submittedName>
        <fullName evidence="2">Glycosyltransferase family 2 protein</fullName>
    </submittedName>
</protein>
<sequence length="295" mass="34142">MTVNVLMSTYNGERFLKEQIDSILAQQKVDVRLTVRDDGSSDGTKRILGEYGKALDWHVGKNLGPARSFMELLENAGAADFYAFADQDDYWMPEKLKVATDMMHSAENVPALYFSRTQLTDAFLRPTTIVQTAPLLTFGESLVYEFIPGCTMVMNSRMRDMVARYKPNYIPMHDVWIYSVAQAVGAKIYFDKTPHILYRQHDNNTIGQGYSKWHEWSRRLKRFRNSEHSRYRRACEIRNGYAAMMSQENVEMLDTFIGAKTSFVNRLSLCADKRFACADRHTWKLFRLAVLLNSY</sequence>
<dbReference type="Gene3D" id="3.90.550.10">
    <property type="entry name" value="Spore Coat Polysaccharide Biosynthesis Protein SpsA, Chain A"/>
    <property type="match status" value="1"/>
</dbReference>
<organism evidence="2 3">
    <name type="scientific">Xylanibacter caecicola</name>
    <dbReference type="NCBI Taxonomy" id="2736294"/>
    <lineage>
        <taxon>Bacteria</taxon>
        <taxon>Pseudomonadati</taxon>
        <taxon>Bacteroidota</taxon>
        <taxon>Bacteroidia</taxon>
        <taxon>Bacteroidales</taxon>
        <taxon>Prevotellaceae</taxon>
        <taxon>Xylanibacter</taxon>
    </lineage>
</organism>
<dbReference type="PANTHER" id="PTHR43685:SF12">
    <property type="entry name" value="GLYCOSYL TRANSFERASE FAMILY 2"/>
    <property type="match status" value="1"/>
</dbReference>
<dbReference type="EMBL" id="JABKKJ010000002">
    <property type="protein sequence ID" value="NPE24398.1"/>
    <property type="molecule type" value="Genomic_DNA"/>
</dbReference>
<dbReference type="InterPro" id="IPR050834">
    <property type="entry name" value="Glycosyltransf_2"/>
</dbReference>
<dbReference type="InterPro" id="IPR029044">
    <property type="entry name" value="Nucleotide-diphossugar_trans"/>
</dbReference>
<dbReference type="SUPFAM" id="SSF53448">
    <property type="entry name" value="Nucleotide-diphospho-sugar transferases"/>
    <property type="match status" value="1"/>
</dbReference>
<gene>
    <name evidence="2" type="ORF">HPS54_02485</name>
</gene>
<proteinExistence type="predicted"/>